<keyword evidence="8" id="KW-1003">Cell membrane</keyword>
<evidence type="ECO:0000256" key="8">
    <source>
        <dbReference type="ARBA" id="ARBA00022475"/>
    </source>
</evidence>
<keyword evidence="12 18" id="KW-0548">Nucleotidyltransferase</keyword>
<feature type="transmembrane region" description="Helical" evidence="19">
    <location>
        <begin position="178"/>
        <end position="199"/>
    </location>
</feature>
<evidence type="ECO:0000256" key="14">
    <source>
        <dbReference type="ARBA" id="ARBA00023098"/>
    </source>
</evidence>
<feature type="transmembrane region" description="Helical" evidence="19">
    <location>
        <begin position="82"/>
        <end position="102"/>
    </location>
</feature>
<feature type="transmembrane region" description="Helical" evidence="19">
    <location>
        <begin position="114"/>
        <end position="132"/>
    </location>
</feature>
<feature type="transmembrane region" description="Helical" evidence="19">
    <location>
        <begin position="138"/>
        <end position="157"/>
    </location>
</feature>
<evidence type="ECO:0000256" key="16">
    <source>
        <dbReference type="ARBA" id="ARBA00023209"/>
    </source>
</evidence>
<dbReference type="GO" id="GO:0005886">
    <property type="term" value="C:plasma membrane"/>
    <property type="evidence" value="ECO:0007669"/>
    <property type="project" value="UniProtKB-SubCell"/>
</dbReference>
<comment type="subcellular location">
    <subcellularLocation>
        <location evidence="2">Cell membrane</location>
        <topology evidence="2">Multi-pass membrane protein</topology>
    </subcellularLocation>
</comment>
<evidence type="ECO:0000256" key="18">
    <source>
        <dbReference type="RuleBase" id="RU003938"/>
    </source>
</evidence>
<dbReference type="PANTHER" id="PTHR46382:SF1">
    <property type="entry name" value="PHOSPHATIDATE CYTIDYLYLTRANSFERASE"/>
    <property type="match status" value="1"/>
</dbReference>
<keyword evidence="11 18" id="KW-0812">Transmembrane</keyword>
<evidence type="ECO:0000256" key="6">
    <source>
        <dbReference type="ARBA" id="ARBA00012487"/>
    </source>
</evidence>
<evidence type="ECO:0000256" key="4">
    <source>
        <dbReference type="ARBA" id="ARBA00005189"/>
    </source>
</evidence>
<dbReference type="PANTHER" id="PTHR46382">
    <property type="entry name" value="PHOSPHATIDATE CYTIDYLYLTRANSFERASE"/>
    <property type="match status" value="1"/>
</dbReference>
<evidence type="ECO:0000256" key="12">
    <source>
        <dbReference type="ARBA" id="ARBA00022695"/>
    </source>
</evidence>
<feature type="transmembrane region" description="Helical" evidence="19">
    <location>
        <begin position="51"/>
        <end position="70"/>
    </location>
</feature>
<evidence type="ECO:0000256" key="2">
    <source>
        <dbReference type="ARBA" id="ARBA00004651"/>
    </source>
</evidence>
<dbReference type="Proteomes" id="UP000306236">
    <property type="component" value="Unassembled WGS sequence"/>
</dbReference>
<keyword evidence="17" id="KW-1208">Phospholipid metabolism</keyword>
<dbReference type="RefSeq" id="WP_136406103.1">
    <property type="nucleotide sequence ID" value="NZ_JARXRQ010000014.1"/>
</dbReference>
<comment type="catalytic activity">
    <reaction evidence="1 18">
        <text>a 1,2-diacyl-sn-glycero-3-phosphate + CTP + H(+) = a CDP-1,2-diacyl-sn-glycerol + diphosphate</text>
        <dbReference type="Rhea" id="RHEA:16229"/>
        <dbReference type="ChEBI" id="CHEBI:15378"/>
        <dbReference type="ChEBI" id="CHEBI:33019"/>
        <dbReference type="ChEBI" id="CHEBI:37563"/>
        <dbReference type="ChEBI" id="CHEBI:58332"/>
        <dbReference type="ChEBI" id="CHEBI:58608"/>
        <dbReference type="EC" id="2.7.7.41"/>
    </reaction>
</comment>
<evidence type="ECO:0000256" key="15">
    <source>
        <dbReference type="ARBA" id="ARBA00023136"/>
    </source>
</evidence>
<evidence type="ECO:0000256" key="11">
    <source>
        <dbReference type="ARBA" id="ARBA00022692"/>
    </source>
</evidence>
<feature type="transmembrane region" description="Helical" evidence="19">
    <location>
        <begin position="219"/>
        <end position="240"/>
    </location>
</feature>
<name>A0A4S5BMX4_9BURK</name>
<sequence length="288" mass="30618">MLKQRVITAIVLLAVVLACLFAPWDWPLAVLATLALSLAAWEWSRLNGFSGAPAVSIGVVFGIACAIAALNDVPEVTKPSLFWLVFCMAWLVGAALVLRGGVEGWNALPRALRLIAGLAVFAVAWVAMLRAFELGINYLLSLMALVWMADIGAYFAGKTFGMKLFPRKLAPTVSPGKSWEGVVGGVIGVVLLASLWLWLDRSLAYEYGHSFYGVVRQQGVFMLILVCVALVAMSVLGDLVESLVKRAAGVKDSSGVLPGHGGVLDRIDGLLPVMPMGMLVLALVARAA</sequence>
<dbReference type="UniPathway" id="UPA00557">
    <property type="reaction ID" value="UER00614"/>
</dbReference>
<evidence type="ECO:0000256" key="9">
    <source>
        <dbReference type="ARBA" id="ARBA00022516"/>
    </source>
</evidence>
<keyword evidence="14" id="KW-0443">Lipid metabolism</keyword>
<dbReference type="PROSITE" id="PS01315">
    <property type="entry name" value="CDS"/>
    <property type="match status" value="1"/>
</dbReference>
<keyword evidence="9" id="KW-0444">Lipid biosynthesis</keyword>
<dbReference type="PROSITE" id="PS51257">
    <property type="entry name" value="PROKAR_LIPOPROTEIN"/>
    <property type="match status" value="1"/>
</dbReference>
<evidence type="ECO:0000256" key="17">
    <source>
        <dbReference type="ARBA" id="ARBA00023264"/>
    </source>
</evidence>
<evidence type="ECO:0000256" key="1">
    <source>
        <dbReference type="ARBA" id="ARBA00001698"/>
    </source>
</evidence>
<evidence type="ECO:0000313" key="20">
    <source>
        <dbReference type="EMBL" id="THJ33994.1"/>
    </source>
</evidence>
<evidence type="ECO:0000256" key="19">
    <source>
        <dbReference type="SAM" id="Phobius"/>
    </source>
</evidence>
<accession>A0A4S5BMX4</accession>
<dbReference type="OrthoDB" id="9799199at2"/>
<dbReference type="GO" id="GO:0016024">
    <property type="term" value="P:CDP-diacylglycerol biosynthetic process"/>
    <property type="evidence" value="ECO:0007669"/>
    <property type="project" value="UniProtKB-UniPathway"/>
</dbReference>
<evidence type="ECO:0000256" key="10">
    <source>
        <dbReference type="ARBA" id="ARBA00022679"/>
    </source>
</evidence>
<proteinExistence type="inferred from homology"/>
<dbReference type="EC" id="2.7.7.41" evidence="6 18"/>
<evidence type="ECO:0000256" key="5">
    <source>
        <dbReference type="ARBA" id="ARBA00010185"/>
    </source>
</evidence>
<comment type="caution">
    <text evidence="20">The sequence shown here is derived from an EMBL/GenBank/DDBJ whole genome shotgun (WGS) entry which is preliminary data.</text>
</comment>
<evidence type="ECO:0000256" key="13">
    <source>
        <dbReference type="ARBA" id="ARBA00022989"/>
    </source>
</evidence>
<comment type="similarity">
    <text evidence="5 18">Belongs to the CDS family.</text>
</comment>
<reference evidence="20 21" key="1">
    <citation type="submission" date="2019-04" db="EMBL/GenBank/DDBJ databases">
        <title>Lampropedia sp YIM MLB12 draf genome.</title>
        <authorList>
            <person name="Wang Y.-X."/>
        </authorList>
    </citation>
    <scope>NUCLEOTIDE SEQUENCE [LARGE SCALE GENOMIC DNA]</scope>
    <source>
        <strain evidence="20 21">YIM MLB12</strain>
    </source>
</reference>
<keyword evidence="10 18" id="KW-0808">Transferase</keyword>
<dbReference type="Pfam" id="PF01148">
    <property type="entry name" value="CTP_transf_1"/>
    <property type="match status" value="1"/>
</dbReference>
<comment type="pathway">
    <text evidence="4">Lipid metabolism.</text>
</comment>
<keyword evidence="16" id="KW-0594">Phospholipid biosynthesis</keyword>
<organism evidence="20 21">
    <name type="scientific">Lampropedia aestuarii</name>
    <dbReference type="NCBI Taxonomy" id="2562762"/>
    <lineage>
        <taxon>Bacteria</taxon>
        <taxon>Pseudomonadati</taxon>
        <taxon>Pseudomonadota</taxon>
        <taxon>Betaproteobacteria</taxon>
        <taxon>Burkholderiales</taxon>
        <taxon>Comamonadaceae</taxon>
        <taxon>Lampropedia</taxon>
    </lineage>
</organism>
<keyword evidence="21" id="KW-1185">Reference proteome</keyword>
<comment type="pathway">
    <text evidence="3 18">Phospholipid metabolism; CDP-diacylglycerol biosynthesis; CDP-diacylglycerol from sn-glycerol 3-phosphate: step 3/3.</text>
</comment>
<dbReference type="AlphaFoldDB" id="A0A4S5BMX4"/>
<dbReference type="EMBL" id="SSWX01000008">
    <property type="protein sequence ID" value="THJ33994.1"/>
    <property type="molecule type" value="Genomic_DNA"/>
</dbReference>
<protein>
    <recommendedName>
        <fullName evidence="7 18">Phosphatidate cytidylyltransferase</fullName>
        <ecNumber evidence="6 18">2.7.7.41</ecNumber>
    </recommendedName>
</protein>
<evidence type="ECO:0000313" key="21">
    <source>
        <dbReference type="Proteomes" id="UP000306236"/>
    </source>
</evidence>
<evidence type="ECO:0000256" key="7">
    <source>
        <dbReference type="ARBA" id="ARBA00019373"/>
    </source>
</evidence>
<dbReference type="InterPro" id="IPR000374">
    <property type="entry name" value="PC_trans"/>
</dbReference>
<evidence type="ECO:0000256" key="3">
    <source>
        <dbReference type="ARBA" id="ARBA00005119"/>
    </source>
</evidence>
<gene>
    <name evidence="20" type="ORF">E8K88_07820</name>
</gene>
<dbReference type="GO" id="GO:0004605">
    <property type="term" value="F:phosphatidate cytidylyltransferase activity"/>
    <property type="evidence" value="ECO:0007669"/>
    <property type="project" value="UniProtKB-EC"/>
</dbReference>
<keyword evidence="13 19" id="KW-1133">Transmembrane helix</keyword>
<keyword evidence="15 19" id="KW-0472">Membrane</keyword>